<dbReference type="GO" id="GO:0003700">
    <property type="term" value="F:DNA-binding transcription factor activity"/>
    <property type="evidence" value="ECO:0007669"/>
    <property type="project" value="InterPro"/>
</dbReference>
<accession>A0A504JKC1</accession>
<comment type="caution">
    <text evidence="6">The sequence shown here is derived from an EMBL/GenBank/DDBJ whole genome shotgun (WGS) entry which is preliminary data.</text>
</comment>
<evidence type="ECO:0000313" key="7">
    <source>
        <dbReference type="Proteomes" id="UP000315540"/>
    </source>
</evidence>
<keyword evidence="7" id="KW-1185">Reference proteome</keyword>
<keyword evidence="2" id="KW-0238">DNA-binding</keyword>
<sequence length="353" mass="41009">MNFLILLNTILVAIIFVSLFLGGILLSNTKKRLSNIFLGIYLLLNTLQMTGHVIWYLFMGIARAFQYNSALTFSFAPLLFLHAQYLHEPKRKFRNLDFLHFTPTIVAMLLALNNVTLSPWHRVLVYLGVFVYSFLILRKGAVKKRNALKNAKSNLPRIVSWLQNITILFLLIVIFDLAYYLGFRIIGDSFLFVQTMVYLCILILVLYMLRTILDATSRIIIFGINKPFIFNRNQQEEKNAVYTSQLKVLEEYMNTNQPFLNPTLTLEQLSKEVDISKRDLSELINFHYQLNFVAYINVFRIELAKKMLVDPKDQKVTISEIMYAVGFNSKSSFNTLFKQNTGFTPSQYKKKNV</sequence>
<dbReference type="Gene3D" id="1.10.10.60">
    <property type="entry name" value="Homeodomain-like"/>
    <property type="match status" value="1"/>
</dbReference>
<evidence type="ECO:0000256" key="4">
    <source>
        <dbReference type="SAM" id="Phobius"/>
    </source>
</evidence>
<feature type="transmembrane region" description="Helical" evidence="4">
    <location>
        <begin position="38"/>
        <end position="58"/>
    </location>
</feature>
<feature type="transmembrane region" description="Helical" evidence="4">
    <location>
        <begin position="6"/>
        <end position="26"/>
    </location>
</feature>
<feature type="transmembrane region" description="Helical" evidence="4">
    <location>
        <begin position="64"/>
        <end position="86"/>
    </location>
</feature>
<keyword evidence="4" id="KW-0812">Transmembrane</keyword>
<dbReference type="PROSITE" id="PS01124">
    <property type="entry name" value="HTH_ARAC_FAMILY_2"/>
    <property type="match status" value="1"/>
</dbReference>
<dbReference type="EMBL" id="VFWZ01000002">
    <property type="protein sequence ID" value="TPN86971.1"/>
    <property type="molecule type" value="Genomic_DNA"/>
</dbReference>
<feature type="transmembrane region" description="Helical" evidence="4">
    <location>
        <begin position="98"/>
        <end position="117"/>
    </location>
</feature>
<dbReference type="SUPFAM" id="SSF46689">
    <property type="entry name" value="Homeodomain-like"/>
    <property type="match status" value="1"/>
</dbReference>
<organism evidence="6 7">
    <name type="scientific">Aquimarina algicola</name>
    <dbReference type="NCBI Taxonomy" id="2589995"/>
    <lineage>
        <taxon>Bacteria</taxon>
        <taxon>Pseudomonadati</taxon>
        <taxon>Bacteroidota</taxon>
        <taxon>Flavobacteriia</taxon>
        <taxon>Flavobacteriales</taxon>
        <taxon>Flavobacteriaceae</taxon>
        <taxon>Aquimarina</taxon>
    </lineage>
</organism>
<dbReference type="GO" id="GO:0043565">
    <property type="term" value="F:sequence-specific DNA binding"/>
    <property type="evidence" value="ECO:0007669"/>
    <property type="project" value="InterPro"/>
</dbReference>
<feature type="domain" description="HTH araC/xylS-type" evidence="5">
    <location>
        <begin position="243"/>
        <end position="351"/>
    </location>
</feature>
<protein>
    <submittedName>
        <fullName evidence="6">Helix-turn-helix transcriptional regulator</fullName>
    </submittedName>
</protein>
<dbReference type="Proteomes" id="UP000315540">
    <property type="component" value="Unassembled WGS sequence"/>
</dbReference>
<dbReference type="SMART" id="SM00342">
    <property type="entry name" value="HTH_ARAC"/>
    <property type="match status" value="1"/>
</dbReference>
<feature type="transmembrane region" description="Helical" evidence="4">
    <location>
        <begin position="189"/>
        <end position="209"/>
    </location>
</feature>
<name>A0A504JKC1_9FLAO</name>
<evidence type="ECO:0000256" key="3">
    <source>
        <dbReference type="ARBA" id="ARBA00023163"/>
    </source>
</evidence>
<feature type="transmembrane region" description="Helical" evidence="4">
    <location>
        <begin position="161"/>
        <end position="183"/>
    </location>
</feature>
<evidence type="ECO:0000256" key="1">
    <source>
        <dbReference type="ARBA" id="ARBA00023015"/>
    </source>
</evidence>
<dbReference type="PRINTS" id="PR00032">
    <property type="entry name" value="HTHARAC"/>
</dbReference>
<keyword evidence="1" id="KW-0805">Transcription regulation</keyword>
<reference evidence="6 7" key="1">
    <citation type="submission" date="2019-06" db="EMBL/GenBank/DDBJ databases">
        <authorList>
            <person name="Meng X."/>
        </authorList>
    </citation>
    <scope>NUCLEOTIDE SEQUENCE [LARGE SCALE GENOMIC DNA]</scope>
    <source>
        <strain evidence="6 7">M625</strain>
    </source>
</reference>
<keyword evidence="4" id="KW-0472">Membrane</keyword>
<evidence type="ECO:0000259" key="5">
    <source>
        <dbReference type="PROSITE" id="PS01124"/>
    </source>
</evidence>
<dbReference type="Pfam" id="PF12833">
    <property type="entry name" value="HTH_18"/>
    <property type="match status" value="1"/>
</dbReference>
<keyword evidence="3" id="KW-0804">Transcription</keyword>
<proteinExistence type="predicted"/>
<evidence type="ECO:0000256" key="2">
    <source>
        <dbReference type="ARBA" id="ARBA00023125"/>
    </source>
</evidence>
<evidence type="ECO:0000313" key="6">
    <source>
        <dbReference type="EMBL" id="TPN86971.1"/>
    </source>
</evidence>
<dbReference type="AlphaFoldDB" id="A0A504JKC1"/>
<dbReference type="InterPro" id="IPR020449">
    <property type="entry name" value="Tscrpt_reg_AraC-type_HTH"/>
</dbReference>
<keyword evidence="4" id="KW-1133">Transmembrane helix</keyword>
<dbReference type="PANTHER" id="PTHR43280">
    <property type="entry name" value="ARAC-FAMILY TRANSCRIPTIONAL REGULATOR"/>
    <property type="match status" value="1"/>
</dbReference>
<gene>
    <name evidence="6" type="ORF">FHK87_05095</name>
</gene>
<feature type="transmembrane region" description="Helical" evidence="4">
    <location>
        <begin position="123"/>
        <end position="141"/>
    </location>
</feature>
<dbReference type="InterPro" id="IPR009057">
    <property type="entry name" value="Homeodomain-like_sf"/>
</dbReference>
<dbReference type="PANTHER" id="PTHR43280:SF29">
    <property type="entry name" value="ARAC-FAMILY TRANSCRIPTIONAL REGULATOR"/>
    <property type="match status" value="1"/>
</dbReference>
<dbReference type="InterPro" id="IPR018060">
    <property type="entry name" value="HTH_AraC"/>
</dbReference>